<feature type="coiled-coil region" evidence="1">
    <location>
        <begin position="6"/>
        <end position="77"/>
    </location>
</feature>
<comment type="caution">
    <text evidence="2">The sequence shown here is derived from an EMBL/GenBank/DDBJ whole genome shotgun (WGS) entry which is preliminary data.</text>
</comment>
<dbReference type="OMA" id="YMHRVLR"/>
<evidence type="ECO:0000256" key="1">
    <source>
        <dbReference type="SAM" id="Coils"/>
    </source>
</evidence>
<evidence type="ECO:0000313" key="2">
    <source>
        <dbReference type="EMBL" id="KXG49580.1"/>
    </source>
</evidence>
<keyword evidence="3" id="KW-1185">Reference proteome</keyword>
<sequence length="393" mass="46434">MKQRNLTAQELEFKDREREVRRLELDLDFKKHELEVKRGKAELERQRLRIDQEKAKLQEDESKLKDQLKRLEACEADFHDNGSDIIRLAISKNFRRGMICTKESELSGDANALQRYRYEQYVYEQDLDEKDDDRLAEFLDTETRLREIAQQVIRLKDQFEKDPIRIAEELIEAQKEYTRTEFKWSMIRSCFSGYLERAFEYWRGDPRWYMHRVLREDCARRGGCCGRGCGCCLDRKLELTHERGAGHCTVECGCCQEARGYELSNEEKKAFSIRYAVSEDGKKDVELKDAPPKIVNDGNQHEESMEDNVMRYEFSEGGVAQYKLYRDLPDVTDDEAEFTDDEYAEEDEEDPYYRRISLASIWGLVDGNFEDPFDLIDQEPFVGETDSTMTERD</sequence>
<dbReference type="Proteomes" id="UP000070168">
    <property type="component" value="Unassembled WGS sequence"/>
</dbReference>
<protein>
    <submittedName>
        <fullName evidence="2">Uncharacterized protein</fullName>
    </submittedName>
</protein>
<accession>A0A135LL02</accession>
<name>A0A135LL02_PENPA</name>
<proteinExistence type="predicted"/>
<dbReference type="OrthoDB" id="4440408at2759"/>
<dbReference type="STRING" id="5078.A0A135LL02"/>
<organism evidence="2 3">
    <name type="scientific">Penicillium patulum</name>
    <name type="common">Penicillium griseofulvum</name>
    <dbReference type="NCBI Taxonomy" id="5078"/>
    <lineage>
        <taxon>Eukaryota</taxon>
        <taxon>Fungi</taxon>
        <taxon>Dikarya</taxon>
        <taxon>Ascomycota</taxon>
        <taxon>Pezizomycotina</taxon>
        <taxon>Eurotiomycetes</taxon>
        <taxon>Eurotiomycetidae</taxon>
        <taxon>Eurotiales</taxon>
        <taxon>Aspergillaceae</taxon>
        <taxon>Penicillium</taxon>
    </lineage>
</organism>
<keyword evidence="1" id="KW-0175">Coiled coil</keyword>
<gene>
    <name evidence="2" type="ORF">PGRI_055480</name>
</gene>
<dbReference type="RefSeq" id="XP_040648116.1">
    <property type="nucleotide sequence ID" value="XM_040793261.1"/>
</dbReference>
<dbReference type="AlphaFoldDB" id="A0A135LL02"/>
<reference evidence="2 3" key="1">
    <citation type="journal article" date="2016" name="BMC Genomics">
        <title>Genome sequencing and secondary metabolism of the postharvest pathogen Penicillium griseofulvum.</title>
        <authorList>
            <person name="Banani H."/>
            <person name="Marcet-Houben M."/>
            <person name="Ballester A.R."/>
            <person name="Abbruscato P."/>
            <person name="Gonzalez-Candelas L."/>
            <person name="Gabaldon T."/>
            <person name="Spadaro D."/>
        </authorList>
    </citation>
    <scope>NUCLEOTIDE SEQUENCE [LARGE SCALE GENOMIC DNA]</scope>
    <source>
        <strain evidence="2 3">PG3</strain>
    </source>
</reference>
<dbReference type="GeneID" id="63708561"/>
<evidence type="ECO:0000313" key="3">
    <source>
        <dbReference type="Proteomes" id="UP000070168"/>
    </source>
</evidence>
<dbReference type="EMBL" id="LHQR01000048">
    <property type="protein sequence ID" value="KXG49580.1"/>
    <property type="molecule type" value="Genomic_DNA"/>
</dbReference>